<feature type="compositionally biased region" description="Polar residues" evidence="1">
    <location>
        <begin position="17"/>
        <end position="26"/>
    </location>
</feature>
<sequence length="74" mass="8006">MKSERRPPSPDVIVLSDNEQPSSPRVNGLTTVALKETSTEALMVSHVLALPPEPHCALPTHDALRKAVLKNEKG</sequence>
<gene>
    <name evidence="2" type="ORF">CK820_G0026030</name>
</gene>
<dbReference type="Proteomes" id="UP000236370">
    <property type="component" value="Unassembled WGS sequence"/>
</dbReference>
<evidence type="ECO:0000313" key="3">
    <source>
        <dbReference type="Proteomes" id="UP000236370"/>
    </source>
</evidence>
<proteinExistence type="predicted"/>
<dbReference type="EMBL" id="NBAG03000278">
    <property type="protein sequence ID" value="PNI50286.1"/>
    <property type="molecule type" value="Genomic_DNA"/>
</dbReference>
<accession>A0A2J8LSN1</accession>
<evidence type="ECO:0000256" key="1">
    <source>
        <dbReference type="SAM" id="MobiDB-lite"/>
    </source>
</evidence>
<comment type="caution">
    <text evidence="2">The sequence shown here is derived from an EMBL/GenBank/DDBJ whole genome shotgun (WGS) entry which is preliminary data.</text>
</comment>
<name>A0A2J8LSN1_PANTR</name>
<evidence type="ECO:0000313" key="2">
    <source>
        <dbReference type="EMBL" id="PNI50286.1"/>
    </source>
</evidence>
<organism evidence="2 3">
    <name type="scientific">Pan troglodytes</name>
    <name type="common">Chimpanzee</name>
    <dbReference type="NCBI Taxonomy" id="9598"/>
    <lineage>
        <taxon>Eukaryota</taxon>
        <taxon>Metazoa</taxon>
        <taxon>Chordata</taxon>
        <taxon>Craniata</taxon>
        <taxon>Vertebrata</taxon>
        <taxon>Euteleostomi</taxon>
        <taxon>Mammalia</taxon>
        <taxon>Eutheria</taxon>
        <taxon>Euarchontoglires</taxon>
        <taxon>Primates</taxon>
        <taxon>Haplorrhini</taxon>
        <taxon>Catarrhini</taxon>
        <taxon>Hominidae</taxon>
        <taxon>Pan</taxon>
    </lineage>
</organism>
<reference evidence="2 3" key="1">
    <citation type="submission" date="2017-12" db="EMBL/GenBank/DDBJ databases">
        <title>High-resolution comparative analysis of great ape genomes.</title>
        <authorList>
            <person name="Pollen A."/>
            <person name="Hastie A."/>
            <person name="Hormozdiari F."/>
            <person name="Dougherty M."/>
            <person name="Liu R."/>
            <person name="Chaisson M."/>
            <person name="Hoppe E."/>
            <person name="Hill C."/>
            <person name="Pang A."/>
            <person name="Hillier L."/>
            <person name="Baker C."/>
            <person name="Armstrong J."/>
            <person name="Shendure J."/>
            <person name="Paten B."/>
            <person name="Wilson R."/>
            <person name="Chao H."/>
            <person name="Schneider V."/>
            <person name="Ventura M."/>
            <person name="Kronenberg Z."/>
            <person name="Murali S."/>
            <person name="Gordon D."/>
            <person name="Cantsilieris S."/>
            <person name="Munson K."/>
            <person name="Nelson B."/>
            <person name="Raja A."/>
            <person name="Underwood J."/>
            <person name="Diekhans M."/>
            <person name="Fiddes I."/>
            <person name="Haussler D."/>
            <person name="Eichler E."/>
        </authorList>
    </citation>
    <scope>NUCLEOTIDE SEQUENCE [LARGE SCALE GENOMIC DNA]</scope>
    <source>
        <strain evidence="2">Yerkes chimp pedigree #C0471</strain>
    </source>
</reference>
<feature type="region of interest" description="Disordered" evidence="1">
    <location>
        <begin position="1"/>
        <end position="26"/>
    </location>
</feature>
<protein>
    <submittedName>
        <fullName evidence="2">GATAD2A isoform 5</fullName>
    </submittedName>
</protein>
<dbReference type="AlphaFoldDB" id="A0A2J8LSN1"/>